<dbReference type="PANTHER" id="PTHR32114:SF2">
    <property type="entry name" value="ABC TRANSPORTER ABCH.3"/>
    <property type="match status" value="1"/>
</dbReference>
<dbReference type="InterPro" id="IPR038729">
    <property type="entry name" value="Rad50/SbcC_AAA"/>
</dbReference>
<dbReference type="EMBL" id="QZEZ01000010">
    <property type="protein sequence ID" value="RJK93146.1"/>
    <property type="molecule type" value="Genomic_DNA"/>
</dbReference>
<dbReference type="Pfam" id="PF13558">
    <property type="entry name" value="SbcC_Walker_B"/>
    <property type="match status" value="1"/>
</dbReference>
<evidence type="ECO:0000313" key="7">
    <source>
        <dbReference type="EMBL" id="RJK93146.1"/>
    </source>
</evidence>
<evidence type="ECO:0000256" key="2">
    <source>
        <dbReference type="ARBA" id="ARBA00011322"/>
    </source>
</evidence>
<reference evidence="7 8" key="1">
    <citation type="submission" date="2018-09" db="EMBL/GenBank/DDBJ databases">
        <title>YIM 75000 draft genome.</title>
        <authorList>
            <person name="Tang S."/>
            <person name="Feng Y."/>
        </authorList>
    </citation>
    <scope>NUCLEOTIDE SEQUENCE [LARGE SCALE GENOMIC DNA]</scope>
    <source>
        <strain evidence="7 8">YIM 75000</strain>
    </source>
</reference>
<dbReference type="PANTHER" id="PTHR32114">
    <property type="entry name" value="ABC TRANSPORTER ABCH.3"/>
    <property type="match status" value="1"/>
</dbReference>
<dbReference type="SUPFAM" id="SSF52540">
    <property type="entry name" value="P-loop containing nucleoside triphosphate hydrolases"/>
    <property type="match status" value="1"/>
</dbReference>
<sequence>MRLHALEVTAFGPFAGTERVDLDALAASGLFLLHGPTGAGKTSVLDAVCYALYGVVPGHRQRTARLRSDHADPADRTGVVLELTLRGRRLRVTRQPAWDRPKRRGTGTTQDPARTLVEELRGGAWSALSTRNDEAAHLLHGLLGMSAAQFCQVVLLPQGQFADFLRADAEARRPILEQLFETRRFSAVEDWLAARRRDSAARVGDARAGVDELVARASEAARGLGAAGGTGTTAAGAACAPVAERPERAAEAGAWLDALRAVAQAGAAASARARAGAQEALDGARAALDGARALHALQQRHAAARRGWQELELRAAGHQRAREVLEVGLRAAPVAALRDVERAAADRHEAALAQVEAARSAAGDLLARGGPCPDAPAGDRSGDGPAEGTGPSGTDDPPRGVPAAGPGALPRPAGVEEDGVPGQLDLLDAIDEVAALASTAEAPEPPAASATTRRRDGVAAAARGLREQAARLDGAVAEERRADELAREVAALAARADREDRRAAAARLRLTEQDRRTQGLHERVAALEPVAGGLASLDAERVAVAARHEAARERDRLAQVAAAARAAARHAVDAAQRARQDWLDLREARLEAMAAELAQGLAVGADCPVCGSPEHPSPAVHADGAAGLADAEAAAEQEHLARETERELAEAAAADAATRLGAARARAGGDAPLPDLAAELADLEQRCTGARTAAAGLAAARTDLAAARAERERSEAEAHGAGAAAAAARARHDALAADLRARSAAVEAERGAAPSVAERQAGLRRDADRLDALAAALTGLATAEGDLARAGAGVAAAACTAGFTDPAEAVGALERLVAAGGAERLRAAVEEEAARRAALHAQLHDPELAGAAGRPAPDLPGLEAAHAARAAEHEAACARDARVQAALAALDGHRAALARLLDALAPLEREHAVVDGLSRLAEGTGSDNAKRMRLSAYVLAARLEQVAAAATERLLLMSAGRYSLVHTDQGSSGRGRAGLGLRVVDAWTGQERDTTTLSGGESFTASLALALGLADVVADEAGGARLGTLFVDEGFGTLDDQALDEVMDVLDGLRAGGRVVGIVSHVADLRQRVPAQLRVAKACTGSTLHAAPA</sequence>
<dbReference type="Pfam" id="PF13476">
    <property type="entry name" value="AAA_23"/>
    <property type="match status" value="1"/>
</dbReference>
<accession>A0A3A3ZDM3</accession>
<comment type="caution">
    <text evidence="7">The sequence shown here is derived from an EMBL/GenBank/DDBJ whole genome shotgun (WGS) entry which is preliminary data.</text>
</comment>
<dbReference type="AlphaFoldDB" id="A0A3A3ZDM3"/>
<evidence type="ECO:0000256" key="1">
    <source>
        <dbReference type="ARBA" id="ARBA00006930"/>
    </source>
</evidence>
<dbReference type="Gene3D" id="3.40.50.300">
    <property type="entry name" value="P-loop containing nucleotide triphosphate hydrolases"/>
    <property type="match status" value="2"/>
</dbReference>
<dbReference type="Proteomes" id="UP000265614">
    <property type="component" value="Unassembled WGS sequence"/>
</dbReference>
<evidence type="ECO:0000256" key="3">
    <source>
        <dbReference type="ARBA" id="ARBA00013368"/>
    </source>
</evidence>
<evidence type="ECO:0000313" key="8">
    <source>
        <dbReference type="Proteomes" id="UP000265614"/>
    </source>
</evidence>
<dbReference type="InterPro" id="IPR027417">
    <property type="entry name" value="P-loop_NTPase"/>
</dbReference>
<feature type="domain" description="Rad50/SbcC-type AAA" evidence="6">
    <location>
        <begin position="6"/>
        <end position="182"/>
    </location>
</feature>
<dbReference type="GO" id="GO:0006302">
    <property type="term" value="P:double-strand break repair"/>
    <property type="evidence" value="ECO:0007669"/>
    <property type="project" value="InterPro"/>
</dbReference>
<keyword evidence="4" id="KW-0175">Coiled coil</keyword>
<feature type="region of interest" description="Disordered" evidence="5">
    <location>
        <begin position="365"/>
        <end position="420"/>
    </location>
</feature>
<evidence type="ECO:0000259" key="6">
    <source>
        <dbReference type="Pfam" id="PF13476"/>
    </source>
</evidence>
<comment type="similarity">
    <text evidence="1">Belongs to the SMC family. SbcC subfamily.</text>
</comment>
<dbReference type="OrthoDB" id="9795626at2"/>
<gene>
    <name evidence="7" type="ORF">D5H78_17180</name>
</gene>
<feature type="compositionally biased region" description="Low complexity" evidence="5">
    <location>
        <begin position="401"/>
        <end position="413"/>
    </location>
</feature>
<feature type="coiled-coil region" evidence="4">
    <location>
        <begin position="475"/>
        <end position="502"/>
    </location>
</feature>
<comment type="subunit">
    <text evidence="2">Heterodimer of SbcC and SbcD.</text>
</comment>
<dbReference type="GO" id="GO:0016887">
    <property type="term" value="F:ATP hydrolysis activity"/>
    <property type="evidence" value="ECO:0007669"/>
    <property type="project" value="InterPro"/>
</dbReference>
<protein>
    <recommendedName>
        <fullName evidence="3">Nuclease SbcCD subunit C</fullName>
    </recommendedName>
</protein>
<name>A0A3A3ZDM3_9ACTN</name>
<dbReference type="RefSeq" id="WP_119951738.1">
    <property type="nucleotide sequence ID" value="NZ_QZEZ01000010.1"/>
</dbReference>
<evidence type="ECO:0000256" key="4">
    <source>
        <dbReference type="SAM" id="Coils"/>
    </source>
</evidence>
<evidence type="ECO:0000256" key="5">
    <source>
        <dbReference type="SAM" id="MobiDB-lite"/>
    </source>
</evidence>
<keyword evidence="8" id="KW-1185">Reference proteome</keyword>
<organism evidence="7 8">
    <name type="scientific">Vallicoccus soli</name>
    <dbReference type="NCBI Taxonomy" id="2339232"/>
    <lineage>
        <taxon>Bacteria</taxon>
        <taxon>Bacillati</taxon>
        <taxon>Actinomycetota</taxon>
        <taxon>Actinomycetes</taxon>
        <taxon>Motilibacterales</taxon>
        <taxon>Vallicoccaceae</taxon>
        <taxon>Vallicoccus</taxon>
    </lineage>
</organism>
<proteinExistence type="inferred from homology"/>